<evidence type="ECO:0000313" key="2">
    <source>
        <dbReference type="EnsemblMetazoa" id="GPAI034698-PA"/>
    </source>
</evidence>
<accession>A0A1B0A570</accession>
<dbReference type="Proteomes" id="UP000092445">
    <property type="component" value="Unassembled WGS sequence"/>
</dbReference>
<dbReference type="VEuPathDB" id="VectorBase:GPAI034698"/>
<feature type="coiled-coil region" evidence="1">
    <location>
        <begin position="119"/>
        <end position="146"/>
    </location>
</feature>
<dbReference type="EnsemblMetazoa" id="GPAI034698-RA">
    <property type="protein sequence ID" value="GPAI034698-PA"/>
    <property type="gene ID" value="GPAI034698"/>
</dbReference>
<reference evidence="2" key="2">
    <citation type="submission" date="2020-05" db="UniProtKB">
        <authorList>
            <consortium name="EnsemblMetazoa"/>
        </authorList>
    </citation>
    <scope>IDENTIFICATION</scope>
    <source>
        <strain evidence="2">IAEA</strain>
    </source>
</reference>
<name>A0A1B0A570_GLOPL</name>
<proteinExistence type="predicted"/>
<keyword evidence="1" id="KW-0175">Coiled coil</keyword>
<dbReference type="AlphaFoldDB" id="A0A1B0A570"/>
<sequence>MVKIPDSVVKKIYAVRHSLRGGDKRRDGQTRMGHYLWYARKLGFTGAVKIIKRHIRNCKNLQINTDSEDVESFLSYDLRENQVAQARDNAVGMDVQDNMIRSPDLFTDEVHNNTSPSAHASLIEQLKKRNVEKDELQRRLAVYEGQAVGPQPDSVVPDVK</sequence>
<reference evidence="3" key="1">
    <citation type="submission" date="2014-03" db="EMBL/GenBank/DDBJ databases">
        <authorList>
            <person name="Aksoy S."/>
            <person name="Warren W."/>
            <person name="Wilson R.K."/>
        </authorList>
    </citation>
    <scope>NUCLEOTIDE SEQUENCE [LARGE SCALE GENOMIC DNA]</scope>
    <source>
        <strain evidence="3">IAEA</strain>
    </source>
</reference>
<evidence type="ECO:0000313" key="3">
    <source>
        <dbReference type="Proteomes" id="UP000092445"/>
    </source>
</evidence>
<keyword evidence="3" id="KW-1185">Reference proteome</keyword>
<protein>
    <submittedName>
        <fullName evidence="2">Uncharacterized protein</fullName>
    </submittedName>
</protein>
<organism evidence="2 3">
    <name type="scientific">Glossina pallidipes</name>
    <name type="common">Tsetse fly</name>
    <dbReference type="NCBI Taxonomy" id="7398"/>
    <lineage>
        <taxon>Eukaryota</taxon>
        <taxon>Metazoa</taxon>
        <taxon>Ecdysozoa</taxon>
        <taxon>Arthropoda</taxon>
        <taxon>Hexapoda</taxon>
        <taxon>Insecta</taxon>
        <taxon>Pterygota</taxon>
        <taxon>Neoptera</taxon>
        <taxon>Endopterygota</taxon>
        <taxon>Diptera</taxon>
        <taxon>Brachycera</taxon>
        <taxon>Muscomorpha</taxon>
        <taxon>Hippoboscoidea</taxon>
        <taxon>Glossinidae</taxon>
        <taxon>Glossina</taxon>
    </lineage>
</organism>
<evidence type="ECO:0000256" key="1">
    <source>
        <dbReference type="SAM" id="Coils"/>
    </source>
</evidence>